<feature type="domain" description="PIN" evidence="6">
    <location>
        <begin position="2"/>
        <end position="122"/>
    </location>
</feature>
<gene>
    <name evidence="7" type="ORF">BWK72_16385</name>
</gene>
<dbReference type="GO" id="GO:0004540">
    <property type="term" value="F:RNA nuclease activity"/>
    <property type="evidence" value="ECO:0007669"/>
    <property type="project" value="TreeGrafter"/>
</dbReference>
<dbReference type="AlphaFoldDB" id="A0A1W9KQV3"/>
<dbReference type="PANTHER" id="PTHR42740">
    <property type="entry name" value="RIBONUCLEASE VAPC3"/>
    <property type="match status" value="1"/>
</dbReference>
<dbReference type="Pfam" id="PF01850">
    <property type="entry name" value="PIN"/>
    <property type="match status" value="1"/>
</dbReference>
<evidence type="ECO:0000313" key="8">
    <source>
        <dbReference type="Proteomes" id="UP000192505"/>
    </source>
</evidence>
<sequence length="133" mass="14859">MILVDSSVWIDYFKGVRNPQTDHLDGLLDYPEEELGVADLVVFEVLRGFSSPRAKRQAQGLLLTTQVVEIGGLDNALLAATHYSLLRQKGYTIASPIDVLLASYCITHGHTLLHRDADFDVMQTLRGLQTWPH</sequence>
<evidence type="ECO:0000313" key="7">
    <source>
        <dbReference type="EMBL" id="OQW86661.1"/>
    </source>
</evidence>
<keyword evidence="2" id="KW-0540">Nuclease</keyword>
<dbReference type="EMBL" id="MTEI01000014">
    <property type="protein sequence ID" value="OQW86661.1"/>
    <property type="molecule type" value="Genomic_DNA"/>
</dbReference>
<keyword evidence="4" id="KW-0378">Hydrolase</keyword>
<dbReference type="InterPro" id="IPR029060">
    <property type="entry name" value="PIN-like_dom_sf"/>
</dbReference>
<dbReference type="Proteomes" id="UP000192505">
    <property type="component" value="Unassembled WGS sequence"/>
</dbReference>
<reference evidence="7 8" key="1">
    <citation type="submission" date="2017-01" db="EMBL/GenBank/DDBJ databases">
        <title>Novel large sulfur bacteria in the metagenomes of groundwater-fed chemosynthetic microbial mats in the Lake Huron basin.</title>
        <authorList>
            <person name="Sharrar A.M."/>
            <person name="Flood B.E."/>
            <person name="Bailey J.V."/>
            <person name="Jones D.S."/>
            <person name="Biddanda B."/>
            <person name="Ruberg S.A."/>
            <person name="Marcus D.N."/>
            <person name="Dick G.J."/>
        </authorList>
    </citation>
    <scope>NUCLEOTIDE SEQUENCE [LARGE SCALE GENOMIC DNA]</scope>
    <source>
        <strain evidence="7">A7</strain>
    </source>
</reference>
<dbReference type="InterPro" id="IPR051749">
    <property type="entry name" value="PINc/VapC_TA_RNase"/>
</dbReference>
<dbReference type="GO" id="GO:0016787">
    <property type="term" value="F:hydrolase activity"/>
    <property type="evidence" value="ECO:0007669"/>
    <property type="project" value="UniProtKB-KW"/>
</dbReference>
<accession>A0A1W9KQV3</accession>
<evidence type="ECO:0000256" key="5">
    <source>
        <dbReference type="ARBA" id="ARBA00022842"/>
    </source>
</evidence>
<dbReference type="CDD" id="cd18760">
    <property type="entry name" value="PIN_MtVapC3-like"/>
    <property type="match status" value="1"/>
</dbReference>
<comment type="caution">
    <text evidence="7">The sequence shown here is derived from an EMBL/GenBank/DDBJ whole genome shotgun (WGS) entry which is preliminary data.</text>
</comment>
<protein>
    <submittedName>
        <fullName evidence="7">VapC toxin family PIN domain ribonuclease</fullName>
    </submittedName>
</protein>
<name>A0A1W9KQV3_9BURK</name>
<keyword evidence="5" id="KW-0460">Magnesium</keyword>
<evidence type="ECO:0000256" key="1">
    <source>
        <dbReference type="ARBA" id="ARBA00022649"/>
    </source>
</evidence>
<dbReference type="Gene3D" id="3.40.50.1010">
    <property type="entry name" value="5'-nuclease"/>
    <property type="match status" value="1"/>
</dbReference>
<dbReference type="InterPro" id="IPR002716">
    <property type="entry name" value="PIN_dom"/>
</dbReference>
<dbReference type="PANTHER" id="PTHR42740:SF1">
    <property type="entry name" value="RIBONUCLEASE VAPC3"/>
    <property type="match status" value="1"/>
</dbReference>
<evidence type="ECO:0000259" key="6">
    <source>
        <dbReference type="Pfam" id="PF01850"/>
    </source>
</evidence>
<evidence type="ECO:0000256" key="4">
    <source>
        <dbReference type="ARBA" id="ARBA00022801"/>
    </source>
</evidence>
<dbReference type="SUPFAM" id="SSF88723">
    <property type="entry name" value="PIN domain-like"/>
    <property type="match status" value="1"/>
</dbReference>
<dbReference type="GO" id="GO:0046872">
    <property type="term" value="F:metal ion binding"/>
    <property type="evidence" value="ECO:0007669"/>
    <property type="project" value="UniProtKB-KW"/>
</dbReference>
<organism evidence="7 8">
    <name type="scientific">Rhodoferax ferrireducens</name>
    <dbReference type="NCBI Taxonomy" id="192843"/>
    <lineage>
        <taxon>Bacteria</taxon>
        <taxon>Pseudomonadati</taxon>
        <taxon>Pseudomonadota</taxon>
        <taxon>Betaproteobacteria</taxon>
        <taxon>Burkholderiales</taxon>
        <taxon>Comamonadaceae</taxon>
        <taxon>Rhodoferax</taxon>
    </lineage>
</organism>
<evidence type="ECO:0000256" key="2">
    <source>
        <dbReference type="ARBA" id="ARBA00022722"/>
    </source>
</evidence>
<keyword evidence="3" id="KW-0479">Metal-binding</keyword>
<keyword evidence="1" id="KW-1277">Toxin-antitoxin system</keyword>
<proteinExistence type="predicted"/>
<evidence type="ECO:0000256" key="3">
    <source>
        <dbReference type="ARBA" id="ARBA00022723"/>
    </source>
</evidence>